<evidence type="ECO:0000256" key="4">
    <source>
        <dbReference type="ARBA" id="ARBA00022771"/>
    </source>
</evidence>
<keyword evidence="5" id="KW-0862">Zinc</keyword>
<feature type="compositionally biased region" description="Polar residues" evidence="10">
    <location>
        <begin position="1"/>
        <end position="12"/>
    </location>
</feature>
<evidence type="ECO:0000256" key="10">
    <source>
        <dbReference type="SAM" id="MobiDB-lite"/>
    </source>
</evidence>
<feature type="region of interest" description="Disordered" evidence="10">
    <location>
        <begin position="1"/>
        <end position="25"/>
    </location>
</feature>
<name>A0A9Q1MJH4_9SOLA</name>
<dbReference type="EMBL" id="JAJAGQ010000005">
    <property type="protein sequence ID" value="KAJ8562120.1"/>
    <property type="molecule type" value="Genomic_DNA"/>
</dbReference>
<keyword evidence="7 11" id="KW-0472">Membrane</keyword>
<evidence type="ECO:0000313" key="13">
    <source>
        <dbReference type="EMBL" id="KAJ8562120.1"/>
    </source>
</evidence>
<evidence type="ECO:0000256" key="9">
    <source>
        <dbReference type="PROSITE-ProRule" id="PRU00175"/>
    </source>
</evidence>
<evidence type="ECO:0000256" key="8">
    <source>
        <dbReference type="ARBA" id="ARBA00024209"/>
    </source>
</evidence>
<keyword evidence="3" id="KW-0479">Metal-binding</keyword>
<dbReference type="SUPFAM" id="SSF57850">
    <property type="entry name" value="RING/U-box"/>
    <property type="match status" value="1"/>
</dbReference>
<evidence type="ECO:0000256" key="1">
    <source>
        <dbReference type="ARBA" id="ARBA00004370"/>
    </source>
</evidence>
<organism evidence="13 14">
    <name type="scientific">Anisodus acutangulus</name>
    <dbReference type="NCBI Taxonomy" id="402998"/>
    <lineage>
        <taxon>Eukaryota</taxon>
        <taxon>Viridiplantae</taxon>
        <taxon>Streptophyta</taxon>
        <taxon>Embryophyta</taxon>
        <taxon>Tracheophyta</taxon>
        <taxon>Spermatophyta</taxon>
        <taxon>Magnoliopsida</taxon>
        <taxon>eudicotyledons</taxon>
        <taxon>Gunneridae</taxon>
        <taxon>Pentapetalae</taxon>
        <taxon>asterids</taxon>
        <taxon>lamiids</taxon>
        <taxon>Solanales</taxon>
        <taxon>Solanaceae</taxon>
        <taxon>Solanoideae</taxon>
        <taxon>Hyoscyameae</taxon>
        <taxon>Anisodus</taxon>
    </lineage>
</organism>
<dbReference type="PROSITE" id="PS50089">
    <property type="entry name" value="ZF_RING_2"/>
    <property type="match status" value="1"/>
</dbReference>
<dbReference type="Proteomes" id="UP001152561">
    <property type="component" value="Unassembled WGS sequence"/>
</dbReference>
<dbReference type="PANTHER" id="PTHR46539:SF9">
    <property type="entry name" value="RING-H2 FINGER PROTEIN ATL56"/>
    <property type="match status" value="1"/>
</dbReference>
<dbReference type="Pfam" id="PF13639">
    <property type="entry name" value="zf-RING_2"/>
    <property type="match status" value="1"/>
</dbReference>
<dbReference type="InterPro" id="IPR001841">
    <property type="entry name" value="Znf_RING"/>
</dbReference>
<dbReference type="GO" id="GO:0016020">
    <property type="term" value="C:membrane"/>
    <property type="evidence" value="ECO:0007669"/>
    <property type="project" value="UniProtKB-SubCell"/>
</dbReference>
<dbReference type="AlphaFoldDB" id="A0A9Q1MJH4"/>
<dbReference type="Gene3D" id="3.30.40.10">
    <property type="entry name" value="Zinc/RING finger domain, C3HC4 (zinc finger)"/>
    <property type="match status" value="1"/>
</dbReference>
<comment type="subcellular location">
    <subcellularLocation>
        <location evidence="1">Membrane</location>
    </subcellularLocation>
</comment>
<feature type="transmembrane region" description="Helical" evidence="11">
    <location>
        <begin position="35"/>
        <end position="68"/>
    </location>
</feature>
<evidence type="ECO:0000256" key="3">
    <source>
        <dbReference type="ARBA" id="ARBA00022723"/>
    </source>
</evidence>
<gene>
    <name evidence="13" type="ORF">K7X08_011411</name>
</gene>
<accession>A0A9Q1MJH4</accession>
<feature type="compositionally biased region" description="Low complexity" evidence="10">
    <location>
        <begin position="16"/>
        <end position="25"/>
    </location>
</feature>
<comment type="caution">
    <text evidence="13">The sequence shown here is derived from an EMBL/GenBank/DDBJ whole genome shotgun (WGS) entry which is preliminary data.</text>
</comment>
<evidence type="ECO:0000313" key="14">
    <source>
        <dbReference type="Proteomes" id="UP001152561"/>
    </source>
</evidence>
<comment type="similarity">
    <text evidence="8">Belongs to the RING-type zinc finger family. ATL subfamily.</text>
</comment>
<keyword evidence="4 9" id="KW-0863">Zinc-finger</keyword>
<reference evidence="14" key="1">
    <citation type="journal article" date="2023" name="Proc. Natl. Acad. Sci. U.S.A.">
        <title>Genomic and structural basis for evolution of tropane alkaloid biosynthesis.</title>
        <authorList>
            <person name="Wanga Y.-J."/>
            <person name="Taina T."/>
            <person name="Yua J.-Y."/>
            <person name="Lia J."/>
            <person name="Xua B."/>
            <person name="Chenc J."/>
            <person name="D'Auriad J.C."/>
            <person name="Huanga J.-P."/>
            <person name="Huanga S.-X."/>
        </authorList>
    </citation>
    <scope>NUCLEOTIDE SEQUENCE [LARGE SCALE GENOMIC DNA]</scope>
    <source>
        <strain evidence="14">cv. KIB-2019</strain>
    </source>
</reference>
<evidence type="ECO:0000256" key="7">
    <source>
        <dbReference type="ARBA" id="ARBA00023136"/>
    </source>
</evidence>
<dbReference type="PANTHER" id="PTHR46539">
    <property type="entry name" value="E3 UBIQUITIN-PROTEIN LIGASE ATL42"/>
    <property type="match status" value="1"/>
</dbReference>
<protein>
    <recommendedName>
        <fullName evidence="12">RING-type domain-containing protein</fullName>
    </recommendedName>
</protein>
<dbReference type="SMART" id="SM00184">
    <property type="entry name" value="RING"/>
    <property type="match status" value="1"/>
</dbReference>
<sequence length="177" mass="20129">MPIQNQESTQNVPKAHQNNQNHPNINNKPRKLITLFLKCIVMSIFISLFFLFLLFLGFAALVLLHFLITSTSFRRRHRIPARSRLPELPCESYCCGSHVEGINDCAVCLEGLKDTEFVRKLPDCGHVFHVKCVDSWLMRVLNCPVCRARVRVGSGETSSGRGCDDDWKRWWAVGVSG</sequence>
<evidence type="ECO:0000256" key="2">
    <source>
        <dbReference type="ARBA" id="ARBA00022692"/>
    </source>
</evidence>
<keyword evidence="2 11" id="KW-0812">Transmembrane</keyword>
<evidence type="ECO:0000259" key="12">
    <source>
        <dbReference type="PROSITE" id="PS50089"/>
    </source>
</evidence>
<dbReference type="GO" id="GO:0008270">
    <property type="term" value="F:zinc ion binding"/>
    <property type="evidence" value="ECO:0007669"/>
    <property type="project" value="UniProtKB-KW"/>
</dbReference>
<feature type="domain" description="RING-type" evidence="12">
    <location>
        <begin position="105"/>
        <end position="147"/>
    </location>
</feature>
<evidence type="ECO:0000256" key="5">
    <source>
        <dbReference type="ARBA" id="ARBA00022833"/>
    </source>
</evidence>
<dbReference type="OrthoDB" id="8062037at2759"/>
<dbReference type="InterPro" id="IPR013083">
    <property type="entry name" value="Znf_RING/FYVE/PHD"/>
</dbReference>
<evidence type="ECO:0000256" key="6">
    <source>
        <dbReference type="ARBA" id="ARBA00022989"/>
    </source>
</evidence>
<proteinExistence type="inferred from homology"/>
<keyword evidence="14" id="KW-1185">Reference proteome</keyword>
<evidence type="ECO:0000256" key="11">
    <source>
        <dbReference type="SAM" id="Phobius"/>
    </source>
</evidence>
<keyword evidence="6 11" id="KW-1133">Transmembrane helix</keyword>